<name>A0A0D0AZA4_9AGAR</name>
<feature type="compositionally biased region" description="Low complexity" evidence="1">
    <location>
        <begin position="678"/>
        <end position="695"/>
    </location>
</feature>
<feature type="compositionally biased region" description="Polar residues" evidence="1">
    <location>
        <begin position="252"/>
        <end position="270"/>
    </location>
</feature>
<feature type="region of interest" description="Disordered" evidence="1">
    <location>
        <begin position="36"/>
        <end position="118"/>
    </location>
</feature>
<feature type="region of interest" description="Disordered" evidence="1">
    <location>
        <begin position="841"/>
        <end position="864"/>
    </location>
</feature>
<feature type="region of interest" description="Disordered" evidence="1">
    <location>
        <begin position="612"/>
        <end position="696"/>
    </location>
</feature>
<feature type="region of interest" description="Disordered" evidence="1">
    <location>
        <begin position="485"/>
        <end position="524"/>
    </location>
</feature>
<protein>
    <submittedName>
        <fullName evidence="2">Uncharacterized protein</fullName>
    </submittedName>
</protein>
<feature type="compositionally biased region" description="Pro residues" evidence="1">
    <location>
        <begin position="69"/>
        <end position="79"/>
    </location>
</feature>
<evidence type="ECO:0000313" key="3">
    <source>
        <dbReference type="Proteomes" id="UP000053593"/>
    </source>
</evidence>
<dbReference type="OrthoDB" id="3243310at2759"/>
<feature type="compositionally biased region" description="Basic and acidic residues" evidence="1">
    <location>
        <begin position="160"/>
        <end position="181"/>
    </location>
</feature>
<feature type="compositionally biased region" description="Basic and acidic residues" evidence="1">
    <location>
        <begin position="194"/>
        <end position="208"/>
    </location>
</feature>
<proteinExistence type="predicted"/>
<evidence type="ECO:0000256" key="1">
    <source>
        <dbReference type="SAM" id="MobiDB-lite"/>
    </source>
</evidence>
<feature type="compositionally biased region" description="Low complexity" evidence="1">
    <location>
        <begin position="36"/>
        <end position="56"/>
    </location>
</feature>
<sequence length="938" mass="104029">MPGRENSPSPFRDRQRTVKAQSLPLVPSVAQVFAAAQQPYSSQQASPTSSTSSRRSPLMQGPQVQRLLPTPPHPNPPNLPDRSPSPGASPPAQHQANITHYPRPRPPPSQFLSNLHDLEQNWQMTDELMAEIERADLQQAQALSHSHNYPSHSVGSGFAAKDDSPARDPGVERVRVADKSSPKAPEGQLGRRPSVRESRESPKARDRPSFSPNQSQTPERRKSPSYHSPLASPAEHYTQYHHEPASVARRPQLTSHDSRQTVILSTQTPPLQAISVRTPDKSLPLQEEQEEEVAPQAETNGREPSRYMHQIHHQNHTSPSPPSDLNPEASFSQDGRSSRAAHRPDDEETLFDKSDKQDSSNDGSGTPRSPSTGLPPDNSAQNRFRLSQQSQPRTSVPVPPRGRGRNGSTDQLGLRGLDTSLFEQAEPTRAIEQPPQYAEAPKPAPRPDPRMQEYAQYYAQQLHPDDLQSIMDDPTSAYIQAYLRSPRPDAPIPPTPHSQTSPPSPSPMLSNRYESSKDSYPPFSPIAPAGSPYPYPFSHVRRNLSYSGHSQSHSNLGLNPAVIQEQFVKQFQMYAQNHSGNITDSTLSPSSTPFPPSYNPWAYWHTQRLMGGQFPDNATTRSSPSHEPVPLPPPPPILGLRRKTDSSNLRAYRPIPKPKPVRKPPPRVDSTQPRETSPEPSSASGSGEETAGEETQFAVSEEGNWVNGNTPPTPIQIPIVDDSSSAEWIDEDEEEDEEDLLELEYHPTYVSNVEKRRRRWETRWDALLQAFQALDRQTDATMVLLAAPSHSTKLHLATSRSIRRYPLLGHSQALKNVRAGFRQVAAQRRTMRSHKTSLVDRFLTASNGGSGDGSDASSESSREDMKRVLDAALGSLNVMKGMYEQREARWADEIRRMGEDRERVELLLRQVLGDQPALRTAVSVSDSNGSTTLVDPAA</sequence>
<keyword evidence="3" id="KW-1185">Reference proteome</keyword>
<dbReference type="EMBL" id="KN834800">
    <property type="protein sequence ID" value="KIK56060.1"/>
    <property type="molecule type" value="Genomic_DNA"/>
</dbReference>
<dbReference type="AlphaFoldDB" id="A0A0D0AZA4"/>
<gene>
    <name evidence="2" type="ORF">GYMLUDRAFT_248062</name>
</gene>
<feature type="compositionally biased region" description="Pro residues" evidence="1">
    <location>
        <begin position="488"/>
        <end position="506"/>
    </location>
</feature>
<dbReference type="HOGENOM" id="CLU_004143_0_0_1"/>
<reference evidence="2 3" key="1">
    <citation type="submission" date="2014-04" db="EMBL/GenBank/DDBJ databases">
        <title>Evolutionary Origins and Diversification of the Mycorrhizal Mutualists.</title>
        <authorList>
            <consortium name="DOE Joint Genome Institute"/>
            <consortium name="Mycorrhizal Genomics Consortium"/>
            <person name="Kohler A."/>
            <person name="Kuo A."/>
            <person name="Nagy L.G."/>
            <person name="Floudas D."/>
            <person name="Copeland A."/>
            <person name="Barry K.W."/>
            <person name="Cichocki N."/>
            <person name="Veneault-Fourrey C."/>
            <person name="LaButti K."/>
            <person name="Lindquist E.A."/>
            <person name="Lipzen A."/>
            <person name="Lundell T."/>
            <person name="Morin E."/>
            <person name="Murat C."/>
            <person name="Riley R."/>
            <person name="Ohm R."/>
            <person name="Sun H."/>
            <person name="Tunlid A."/>
            <person name="Henrissat B."/>
            <person name="Grigoriev I.V."/>
            <person name="Hibbett D.S."/>
            <person name="Martin F."/>
        </authorList>
    </citation>
    <scope>NUCLEOTIDE SEQUENCE [LARGE SCALE GENOMIC DNA]</scope>
    <source>
        <strain evidence="2 3">FD-317 M1</strain>
    </source>
</reference>
<feature type="region of interest" description="Disordered" evidence="1">
    <location>
        <begin position="139"/>
        <end position="455"/>
    </location>
</feature>
<dbReference type="Proteomes" id="UP000053593">
    <property type="component" value="Unassembled WGS sequence"/>
</dbReference>
<feature type="compositionally biased region" description="Basic and acidic residues" evidence="1">
    <location>
        <begin position="342"/>
        <end position="359"/>
    </location>
</feature>
<accession>A0A0D0AZA4</accession>
<organism evidence="2 3">
    <name type="scientific">Collybiopsis luxurians FD-317 M1</name>
    <dbReference type="NCBI Taxonomy" id="944289"/>
    <lineage>
        <taxon>Eukaryota</taxon>
        <taxon>Fungi</taxon>
        <taxon>Dikarya</taxon>
        <taxon>Basidiomycota</taxon>
        <taxon>Agaricomycotina</taxon>
        <taxon>Agaricomycetes</taxon>
        <taxon>Agaricomycetidae</taxon>
        <taxon>Agaricales</taxon>
        <taxon>Marasmiineae</taxon>
        <taxon>Omphalotaceae</taxon>
        <taxon>Collybiopsis</taxon>
        <taxon>Collybiopsis luxurians</taxon>
    </lineage>
</organism>
<feature type="compositionally biased region" description="Pro residues" evidence="1">
    <location>
        <begin position="627"/>
        <end position="637"/>
    </location>
</feature>
<evidence type="ECO:0000313" key="2">
    <source>
        <dbReference type="EMBL" id="KIK56060.1"/>
    </source>
</evidence>
<feature type="compositionally biased region" description="Polar residues" evidence="1">
    <location>
        <begin position="139"/>
        <end position="154"/>
    </location>
</feature>
<feature type="region of interest" description="Disordered" evidence="1">
    <location>
        <begin position="1"/>
        <end position="23"/>
    </location>
</feature>
<feature type="compositionally biased region" description="Polar residues" evidence="1">
    <location>
        <begin position="360"/>
        <end position="394"/>
    </location>
</feature>